<gene>
    <name evidence="2" type="ORF">DYP60_10595</name>
</gene>
<dbReference type="InterPro" id="IPR016169">
    <property type="entry name" value="FAD-bd_PCMH_sub2"/>
</dbReference>
<reference evidence="2 3" key="2">
    <citation type="submission" date="2018-09" db="EMBL/GenBank/DDBJ databases">
        <title>Genome of Sphaerochaeta halotolerans strain 4-11.</title>
        <authorList>
            <person name="Nazina T.N."/>
            <person name="Sokolova D.S."/>
        </authorList>
    </citation>
    <scope>NUCLEOTIDE SEQUENCE [LARGE SCALE GENOMIC DNA]</scope>
    <source>
        <strain evidence="2 3">4-11</strain>
    </source>
</reference>
<dbReference type="EMBL" id="QUWK01000011">
    <property type="protein sequence ID" value="RFU94228.1"/>
    <property type="molecule type" value="Genomic_DNA"/>
</dbReference>
<feature type="domain" description="FAD-binding PCMH-type" evidence="1">
    <location>
        <begin position="2"/>
        <end position="183"/>
    </location>
</feature>
<dbReference type="SUPFAM" id="SSF56176">
    <property type="entry name" value="FAD-binding/transporter-associated domain-like"/>
    <property type="match status" value="1"/>
</dbReference>
<accession>A0A372MFS0</accession>
<name>A0A372MFS0_9SPIR</name>
<dbReference type="Gene3D" id="3.30.465.10">
    <property type="match status" value="1"/>
</dbReference>
<dbReference type="Proteomes" id="UP000264002">
    <property type="component" value="Unassembled WGS sequence"/>
</dbReference>
<dbReference type="InterPro" id="IPR036318">
    <property type="entry name" value="FAD-bd_PCMH-like_sf"/>
</dbReference>
<reference evidence="3" key="1">
    <citation type="submission" date="2018-08" db="EMBL/GenBank/DDBJ databases">
        <authorList>
            <person name="Grouzdev D.S."/>
            <person name="Krutkina M.S."/>
        </authorList>
    </citation>
    <scope>NUCLEOTIDE SEQUENCE [LARGE SCALE GENOMIC DNA]</scope>
    <source>
        <strain evidence="3">4-11</strain>
    </source>
</reference>
<dbReference type="GO" id="GO:0071949">
    <property type="term" value="F:FAD binding"/>
    <property type="evidence" value="ECO:0007669"/>
    <property type="project" value="InterPro"/>
</dbReference>
<dbReference type="RefSeq" id="WP_117330982.1">
    <property type="nucleotide sequence ID" value="NZ_QUWK01000011.1"/>
</dbReference>
<proteinExistence type="predicted"/>
<keyword evidence="3" id="KW-1185">Reference proteome</keyword>
<dbReference type="Pfam" id="PF00941">
    <property type="entry name" value="FAD_binding_5"/>
    <property type="match status" value="1"/>
</dbReference>
<dbReference type="GO" id="GO:0016491">
    <property type="term" value="F:oxidoreductase activity"/>
    <property type="evidence" value="ECO:0007669"/>
    <property type="project" value="InterPro"/>
</dbReference>
<dbReference type="InterPro" id="IPR051312">
    <property type="entry name" value="Diverse_Substr_Oxidored"/>
</dbReference>
<protein>
    <submittedName>
        <fullName evidence="2">Molybdopterin dehydrogenase</fullName>
    </submittedName>
</protein>
<sequence length="295" mass="33261">MYEGIRSPVIHTPKTLNEFATIAHRYPQAVIWGGGTYLMSRKDYYPSEIKDGIINLGELDELKRITRNDRFVEIGAMVTASQLLYAGKLVLPEILQKTLQSQASQIVRRQTTIGGSLCVPDIRLGLSTTLAILDANAEVKYYQGGKTTTHWIPIAKLYDKSGNLLLGPQKALLTRIRIGLEYGDFQRFIIVEDPIRNTDECVIVAFQATRAQNTISKVQFCTTFPNKAYHISKDLVSKLSGQTLPIHPERVNTLSYELVSELRKMQGAISELQLERARRIFESFLHELNAQTFSS</sequence>
<dbReference type="PANTHER" id="PTHR42659">
    <property type="entry name" value="XANTHINE DEHYDROGENASE SUBUNIT C-RELATED"/>
    <property type="match status" value="1"/>
</dbReference>
<dbReference type="InterPro" id="IPR002346">
    <property type="entry name" value="Mopterin_DH_FAD-bd"/>
</dbReference>
<dbReference type="PROSITE" id="PS51387">
    <property type="entry name" value="FAD_PCMH"/>
    <property type="match status" value="1"/>
</dbReference>
<organism evidence="2 3">
    <name type="scientific">Sphaerochaeta halotolerans</name>
    <dbReference type="NCBI Taxonomy" id="2293840"/>
    <lineage>
        <taxon>Bacteria</taxon>
        <taxon>Pseudomonadati</taxon>
        <taxon>Spirochaetota</taxon>
        <taxon>Spirochaetia</taxon>
        <taxon>Spirochaetales</taxon>
        <taxon>Sphaerochaetaceae</taxon>
        <taxon>Sphaerochaeta</taxon>
    </lineage>
</organism>
<evidence type="ECO:0000259" key="1">
    <source>
        <dbReference type="PROSITE" id="PS51387"/>
    </source>
</evidence>
<evidence type="ECO:0000313" key="3">
    <source>
        <dbReference type="Proteomes" id="UP000264002"/>
    </source>
</evidence>
<comment type="caution">
    <text evidence="2">The sequence shown here is derived from an EMBL/GenBank/DDBJ whole genome shotgun (WGS) entry which is preliminary data.</text>
</comment>
<dbReference type="AlphaFoldDB" id="A0A372MFS0"/>
<evidence type="ECO:0000313" key="2">
    <source>
        <dbReference type="EMBL" id="RFU94228.1"/>
    </source>
</evidence>
<dbReference type="InterPro" id="IPR016166">
    <property type="entry name" value="FAD-bd_PCMH"/>
</dbReference>
<dbReference type="PANTHER" id="PTHR42659:SF9">
    <property type="entry name" value="XANTHINE DEHYDROGENASE FAD-BINDING SUBUNIT XDHB-RELATED"/>
    <property type="match status" value="1"/>
</dbReference>